<dbReference type="AlphaFoldDB" id="A0A8H5AT07"/>
<feature type="region of interest" description="Disordered" evidence="1">
    <location>
        <begin position="170"/>
        <end position="241"/>
    </location>
</feature>
<dbReference type="Proteomes" id="UP000567179">
    <property type="component" value="Unassembled WGS sequence"/>
</dbReference>
<evidence type="ECO:0000313" key="2">
    <source>
        <dbReference type="EMBL" id="KAF5310171.1"/>
    </source>
</evidence>
<feature type="compositionally biased region" description="Acidic residues" evidence="1">
    <location>
        <begin position="133"/>
        <end position="146"/>
    </location>
</feature>
<accession>A0A8H5AT07</accession>
<feature type="compositionally biased region" description="Acidic residues" evidence="1">
    <location>
        <begin position="174"/>
        <end position="183"/>
    </location>
</feature>
<evidence type="ECO:0000313" key="3">
    <source>
        <dbReference type="Proteomes" id="UP000567179"/>
    </source>
</evidence>
<keyword evidence="3" id="KW-1185">Reference proteome</keyword>
<gene>
    <name evidence="2" type="ORF">D9619_010211</name>
</gene>
<protein>
    <submittedName>
        <fullName evidence="2">Uncharacterized protein</fullName>
    </submittedName>
</protein>
<comment type="caution">
    <text evidence="2">The sequence shown here is derived from an EMBL/GenBank/DDBJ whole genome shotgun (WGS) entry which is preliminary data.</text>
</comment>
<evidence type="ECO:0000256" key="1">
    <source>
        <dbReference type="SAM" id="MobiDB-lite"/>
    </source>
</evidence>
<organism evidence="2 3">
    <name type="scientific">Psilocybe cf. subviscida</name>
    <dbReference type="NCBI Taxonomy" id="2480587"/>
    <lineage>
        <taxon>Eukaryota</taxon>
        <taxon>Fungi</taxon>
        <taxon>Dikarya</taxon>
        <taxon>Basidiomycota</taxon>
        <taxon>Agaricomycotina</taxon>
        <taxon>Agaricomycetes</taxon>
        <taxon>Agaricomycetidae</taxon>
        <taxon>Agaricales</taxon>
        <taxon>Agaricineae</taxon>
        <taxon>Strophariaceae</taxon>
        <taxon>Psilocybe</taxon>
    </lineage>
</organism>
<proteinExistence type="predicted"/>
<sequence>MTTNRDSRFETQHAGRPQIPFMHLDPEGFRICGPTSDSSDETFLNLGLPFPFNVTTAGDMQQSNFIPIHPASPQVQLLLSTGIESLTPVPVNIEPPEISAASVAYQRLFSSLSNMFLLDMVLHEQSPSATSMEQDDAETETEEEPNSADPPSYPNLTAFEWLRALMTHRRREETEDSDSEECECGVCYPQREPIERPRASPAQKYMPPPPYSAPPDIDRPEAHQFHSVPSEESALFQSLEP</sequence>
<reference evidence="2 3" key="1">
    <citation type="journal article" date="2020" name="ISME J.">
        <title>Uncovering the hidden diversity of litter-decomposition mechanisms in mushroom-forming fungi.</title>
        <authorList>
            <person name="Floudas D."/>
            <person name="Bentzer J."/>
            <person name="Ahren D."/>
            <person name="Johansson T."/>
            <person name="Persson P."/>
            <person name="Tunlid A."/>
        </authorList>
    </citation>
    <scope>NUCLEOTIDE SEQUENCE [LARGE SCALE GENOMIC DNA]</scope>
    <source>
        <strain evidence="2 3">CBS 101986</strain>
    </source>
</reference>
<name>A0A8H5AT07_9AGAR</name>
<dbReference type="EMBL" id="JAACJJ010000058">
    <property type="protein sequence ID" value="KAF5310171.1"/>
    <property type="molecule type" value="Genomic_DNA"/>
</dbReference>
<feature type="region of interest" description="Disordered" evidence="1">
    <location>
        <begin position="126"/>
        <end position="154"/>
    </location>
</feature>